<name>A0A6I6JBU0_9BACT</name>
<gene>
    <name evidence="1" type="ORF">GM415_08930</name>
</gene>
<keyword evidence="2" id="KW-1185">Reference proteome</keyword>
<dbReference type="EMBL" id="CP046400">
    <property type="protein sequence ID" value="QGY40245.1"/>
    <property type="molecule type" value="Genomic_DNA"/>
</dbReference>
<dbReference type="KEGG" id="psel:GM415_08930"/>
<evidence type="ECO:0000313" key="1">
    <source>
        <dbReference type="EMBL" id="QGY40245.1"/>
    </source>
</evidence>
<dbReference type="Proteomes" id="UP000428328">
    <property type="component" value="Chromosome"/>
</dbReference>
<reference evidence="1 2" key="1">
    <citation type="submission" date="2019-11" db="EMBL/GenBank/DDBJ databases">
        <authorList>
            <person name="Zheng R.K."/>
            <person name="Sun C.M."/>
        </authorList>
    </citation>
    <scope>NUCLEOTIDE SEQUENCE [LARGE SCALE GENOMIC DNA]</scope>
    <source>
        <strain evidence="1 2">SRB007</strain>
    </source>
</reference>
<sequence length="46" mass="5451">MKSKLNDEQVQALIITRCETDEKFANEVFRFLEPEMLDKEEARTGF</sequence>
<dbReference type="RefSeq" id="WP_158947466.1">
    <property type="nucleotide sequence ID" value="NZ_CP046400.1"/>
</dbReference>
<evidence type="ECO:0000313" key="2">
    <source>
        <dbReference type="Proteomes" id="UP000428328"/>
    </source>
</evidence>
<proteinExistence type="predicted"/>
<dbReference type="AlphaFoldDB" id="A0A6I6JBU0"/>
<protein>
    <submittedName>
        <fullName evidence="1">Uncharacterized protein</fullName>
    </submittedName>
</protein>
<accession>A0A6I6JBU0</accession>
<organism evidence="1 2">
    <name type="scientific">Pseudodesulfovibrio cashew</name>
    <dbReference type="NCBI Taxonomy" id="2678688"/>
    <lineage>
        <taxon>Bacteria</taxon>
        <taxon>Pseudomonadati</taxon>
        <taxon>Thermodesulfobacteriota</taxon>
        <taxon>Desulfovibrionia</taxon>
        <taxon>Desulfovibrionales</taxon>
        <taxon>Desulfovibrionaceae</taxon>
    </lineage>
</organism>